<comment type="caution">
    <text evidence="2">The sequence shown here is derived from an EMBL/GenBank/DDBJ whole genome shotgun (WGS) entry which is preliminary data.</text>
</comment>
<proteinExistence type="predicted"/>
<accession>A0ABP5TTR8</accession>
<organism evidence="2 3">
    <name type="scientific">Dactylosporangium salmoneum</name>
    <dbReference type="NCBI Taxonomy" id="53361"/>
    <lineage>
        <taxon>Bacteria</taxon>
        <taxon>Bacillati</taxon>
        <taxon>Actinomycetota</taxon>
        <taxon>Actinomycetes</taxon>
        <taxon>Micromonosporales</taxon>
        <taxon>Micromonosporaceae</taxon>
        <taxon>Dactylosporangium</taxon>
    </lineage>
</organism>
<feature type="region of interest" description="Disordered" evidence="1">
    <location>
        <begin position="85"/>
        <end position="113"/>
    </location>
</feature>
<evidence type="ECO:0000256" key="1">
    <source>
        <dbReference type="SAM" id="MobiDB-lite"/>
    </source>
</evidence>
<keyword evidence="3" id="KW-1185">Reference proteome</keyword>
<protein>
    <submittedName>
        <fullName evidence="2">Uncharacterized protein</fullName>
    </submittedName>
</protein>
<dbReference type="Proteomes" id="UP001501444">
    <property type="component" value="Unassembled WGS sequence"/>
</dbReference>
<feature type="compositionally biased region" description="Basic and acidic residues" evidence="1">
    <location>
        <begin position="137"/>
        <end position="153"/>
    </location>
</feature>
<feature type="region of interest" description="Disordered" evidence="1">
    <location>
        <begin position="1"/>
        <end position="63"/>
    </location>
</feature>
<evidence type="ECO:0000313" key="3">
    <source>
        <dbReference type="Proteomes" id="UP001501444"/>
    </source>
</evidence>
<evidence type="ECO:0000313" key="2">
    <source>
        <dbReference type="EMBL" id="GAA2360253.1"/>
    </source>
</evidence>
<dbReference type="EMBL" id="BAAARV010000046">
    <property type="protein sequence ID" value="GAA2360253.1"/>
    <property type="molecule type" value="Genomic_DNA"/>
</dbReference>
<feature type="region of interest" description="Disordered" evidence="1">
    <location>
        <begin position="130"/>
        <end position="153"/>
    </location>
</feature>
<sequence length="153" mass="16667">MNRRLRYSTTDAGSKSIAALSGGGHGRRQNFEPAFRASPRRNLRPTGRPEEADDGTDAKKASAGAVNKALFPWLAQMAVASSVNAVATRSPDPGRVSKQRRESLHSPEDRDVVDFGTALEQQFLDVAVGQAVAQVQPDRDHDHARREPEPGER</sequence>
<feature type="compositionally biased region" description="Basic and acidic residues" evidence="1">
    <location>
        <begin position="99"/>
        <end position="113"/>
    </location>
</feature>
<name>A0ABP5TTR8_9ACTN</name>
<reference evidence="3" key="1">
    <citation type="journal article" date="2019" name="Int. J. Syst. Evol. Microbiol.">
        <title>The Global Catalogue of Microorganisms (GCM) 10K type strain sequencing project: providing services to taxonomists for standard genome sequencing and annotation.</title>
        <authorList>
            <consortium name="The Broad Institute Genomics Platform"/>
            <consortium name="The Broad Institute Genome Sequencing Center for Infectious Disease"/>
            <person name="Wu L."/>
            <person name="Ma J."/>
        </authorList>
    </citation>
    <scope>NUCLEOTIDE SEQUENCE [LARGE SCALE GENOMIC DNA]</scope>
    <source>
        <strain evidence="3">JCM 3272</strain>
    </source>
</reference>
<gene>
    <name evidence="2" type="ORF">GCM10010170_055120</name>
</gene>